<dbReference type="AlphaFoldDB" id="A0AAD5Y3T2"/>
<accession>A0AAD5Y3T2</accession>
<sequence>MGCSQSKSDEVVETTMTSIAKPVVFEKEEEFVEKVESNTVKNPVVDSNRSIPALNHLDPISVKPTVQLSVIGSNSPFQKNILPSISHHKHSDHDELEEIILASQGEEEYAFDPDNDEEPSKLFTKKNSTETFENNILNEVQMSQHSVNDRKQLDNPWIPGMADDDQY</sequence>
<comment type="caution">
    <text evidence="2">The sequence shown here is derived from an EMBL/GenBank/DDBJ whole genome shotgun (WGS) entry which is preliminary data.</text>
</comment>
<feature type="region of interest" description="Disordered" evidence="1">
    <location>
        <begin position="139"/>
        <end position="167"/>
    </location>
</feature>
<dbReference type="EMBL" id="JADGJW010000017">
    <property type="protein sequence ID" value="KAJ3227404.1"/>
    <property type="molecule type" value="Genomic_DNA"/>
</dbReference>
<keyword evidence="3" id="KW-1185">Reference proteome</keyword>
<evidence type="ECO:0000313" key="2">
    <source>
        <dbReference type="EMBL" id="KAJ3227404.1"/>
    </source>
</evidence>
<evidence type="ECO:0000256" key="1">
    <source>
        <dbReference type="SAM" id="MobiDB-lite"/>
    </source>
</evidence>
<protein>
    <submittedName>
        <fullName evidence="2">Uncharacterized protein</fullName>
    </submittedName>
</protein>
<evidence type="ECO:0000313" key="3">
    <source>
        <dbReference type="Proteomes" id="UP001211065"/>
    </source>
</evidence>
<proteinExistence type="predicted"/>
<organism evidence="2 3">
    <name type="scientific">Clydaea vesicula</name>
    <dbReference type="NCBI Taxonomy" id="447962"/>
    <lineage>
        <taxon>Eukaryota</taxon>
        <taxon>Fungi</taxon>
        <taxon>Fungi incertae sedis</taxon>
        <taxon>Chytridiomycota</taxon>
        <taxon>Chytridiomycota incertae sedis</taxon>
        <taxon>Chytridiomycetes</taxon>
        <taxon>Lobulomycetales</taxon>
        <taxon>Lobulomycetaceae</taxon>
        <taxon>Clydaea</taxon>
    </lineage>
</organism>
<reference evidence="2" key="1">
    <citation type="submission" date="2020-05" db="EMBL/GenBank/DDBJ databases">
        <title>Phylogenomic resolution of chytrid fungi.</title>
        <authorList>
            <person name="Stajich J.E."/>
            <person name="Amses K."/>
            <person name="Simmons R."/>
            <person name="Seto K."/>
            <person name="Myers J."/>
            <person name="Bonds A."/>
            <person name="Quandt C.A."/>
            <person name="Barry K."/>
            <person name="Liu P."/>
            <person name="Grigoriev I."/>
            <person name="Longcore J.E."/>
            <person name="James T.Y."/>
        </authorList>
    </citation>
    <scope>NUCLEOTIDE SEQUENCE</scope>
    <source>
        <strain evidence="2">JEL0476</strain>
    </source>
</reference>
<dbReference type="Proteomes" id="UP001211065">
    <property type="component" value="Unassembled WGS sequence"/>
</dbReference>
<gene>
    <name evidence="2" type="ORF">HK099_002155</name>
</gene>
<name>A0AAD5Y3T2_9FUNG</name>